<evidence type="ECO:0000256" key="1">
    <source>
        <dbReference type="ARBA" id="ARBA00004370"/>
    </source>
</evidence>
<dbReference type="InterPro" id="IPR036179">
    <property type="entry name" value="Ig-like_dom_sf"/>
</dbReference>
<feature type="signal peptide" evidence="6">
    <location>
        <begin position="1"/>
        <end position="28"/>
    </location>
</feature>
<sequence>MGKVKARRWTAVKAVVNLAILLLQSARSRWTPVISLSCGSCVCPLVHPESGLPHLPLSSCYRAASVLLFLPLCSYLPSTVHSAVSLWEQSHIIVHNLSVAVPCHYPNEDFNSCQSLPPFIVWGTVNGNVSLSPSNNQTVSEIMWKKGKNKVIEWDSDGVKSYPPFDGRVHLHNTSGDLHISNLTSSDEGEYEVEMLPFLIGMKFDLTVFDPLPSPTLKCGLVNESIDVLCEVPGNYSRHREQLTYSWHCSSPQCGESTTPTLHLKKNDDLSEKVLCSVANPMSNRTSSIVPSTCVPPDKSRHRYLLIPTVAIVVLVMSGFVWRCWKQSRRGEAAISS</sequence>
<name>A0A833YJG8_9CHIR</name>
<evidence type="ECO:0000313" key="7">
    <source>
        <dbReference type="EMBL" id="KAF6074146.1"/>
    </source>
</evidence>
<evidence type="ECO:0000256" key="2">
    <source>
        <dbReference type="ARBA" id="ARBA00022729"/>
    </source>
</evidence>
<keyword evidence="2 6" id="KW-0732">Signal</keyword>
<feature type="chain" id="PRO_5032281756" evidence="6">
    <location>
        <begin position="29"/>
        <end position="337"/>
    </location>
</feature>
<dbReference type="GO" id="GO:0009986">
    <property type="term" value="C:cell surface"/>
    <property type="evidence" value="ECO:0007669"/>
    <property type="project" value="TreeGrafter"/>
</dbReference>
<organism evidence="7 8">
    <name type="scientific">Phyllostomus discolor</name>
    <name type="common">pale spear-nosed bat</name>
    <dbReference type="NCBI Taxonomy" id="89673"/>
    <lineage>
        <taxon>Eukaryota</taxon>
        <taxon>Metazoa</taxon>
        <taxon>Chordata</taxon>
        <taxon>Craniata</taxon>
        <taxon>Vertebrata</taxon>
        <taxon>Euteleostomi</taxon>
        <taxon>Mammalia</taxon>
        <taxon>Eutheria</taxon>
        <taxon>Laurasiatheria</taxon>
        <taxon>Chiroptera</taxon>
        <taxon>Yangochiroptera</taxon>
        <taxon>Phyllostomidae</taxon>
        <taxon>Phyllostominae</taxon>
        <taxon>Phyllostomus</taxon>
    </lineage>
</organism>
<dbReference type="AlphaFoldDB" id="A0A833YJG8"/>
<dbReference type="GO" id="GO:0005102">
    <property type="term" value="F:signaling receptor binding"/>
    <property type="evidence" value="ECO:0007669"/>
    <property type="project" value="TreeGrafter"/>
</dbReference>
<gene>
    <name evidence="7" type="ORF">HJG60_002428</name>
</gene>
<dbReference type="InterPro" id="IPR015631">
    <property type="entry name" value="CD2/SLAM_rcpt"/>
</dbReference>
<evidence type="ECO:0000256" key="3">
    <source>
        <dbReference type="ARBA" id="ARBA00023136"/>
    </source>
</evidence>
<feature type="transmembrane region" description="Helical" evidence="5">
    <location>
        <begin position="304"/>
        <end position="322"/>
    </location>
</feature>
<keyword evidence="3 5" id="KW-0472">Membrane</keyword>
<reference evidence="7 8" key="1">
    <citation type="journal article" date="2020" name="Nature">
        <title>Six reference-quality genomes reveal evolution of bat adaptations.</title>
        <authorList>
            <person name="Jebb D."/>
            <person name="Huang Z."/>
            <person name="Pippel M."/>
            <person name="Hughes G.M."/>
            <person name="Lavrichenko K."/>
            <person name="Devanna P."/>
            <person name="Winkler S."/>
            <person name="Jermiin L.S."/>
            <person name="Skirmuntt E.C."/>
            <person name="Katzourakis A."/>
            <person name="Burkitt-Gray L."/>
            <person name="Ray D.A."/>
            <person name="Sullivan K.A.M."/>
            <person name="Roscito J.G."/>
            <person name="Kirilenko B.M."/>
            <person name="Davalos L.M."/>
            <person name="Corthals A.P."/>
            <person name="Power M.L."/>
            <person name="Jones G."/>
            <person name="Ransome R.D."/>
            <person name="Dechmann D.K.N."/>
            <person name="Locatelli A.G."/>
            <person name="Puechmaille S.J."/>
            <person name="Fedrigo O."/>
            <person name="Jarvis E.D."/>
            <person name="Hiller M."/>
            <person name="Vernes S.C."/>
            <person name="Myers E.W."/>
            <person name="Teeling E.C."/>
        </authorList>
    </citation>
    <scope>NUCLEOTIDE SEQUENCE [LARGE SCALE GENOMIC DNA]</scope>
    <source>
        <strain evidence="7">Bat1K_MPI-CBG_1</strain>
    </source>
</reference>
<dbReference type="Gene3D" id="2.60.40.10">
    <property type="entry name" value="Immunoglobulins"/>
    <property type="match status" value="1"/>
</dbReference>
<accession>A0A833YJG8</accession>
<proteinExistence type="predicted"/>
<comment type="caution">
    <text evidence="7">The sequence shown here is derived from an EMBL/GenBank/DDBJ whole genome shotgun (WGS) entry which is preliminary data.</text>
</comment>
<protein>
    <submittedName>
        <fullName evidence="7">CD58 molecule</fullName>
    </submittedName>
</protein>
<comment type="subcellular location">
    <subcellularLocation>
        <location evidence="1">Membrane</location>
    </subcellularLocation>
</comment>
<dbReference type="EMBL" id="JABVXQ010000015">
    <property type="protein sequence ID" value="KAF6074146.1"/>
    <property type="molecule type" value="Genomic_DNA"/>
</dbReference>
<dbReference type="SUPFAM" id="SSF48726">
    <property type="entry name" value="Immunoglobulin"/>
    <property type="match status" value="1"/>
</dbReference>
<evidence type="ECO:0000256" key="4">
    <source>
        <dbReference type="ARBA" id="ARBA00023180"/>
    </source>
</evidence>
<dbReference type="GO" id="GO:0016020">
    <property type="term" value="C:membrane"/>
    <property type="evidence" value="ECO:0007669"/>
    <property type="project" value="UniProtKB-SubCell"/>
</dbReference>
<keyword evidence="4" id="KW-0325">Glycoprotein</keyword>
<keyword evidence="5" id="KW-0812">Transmembrane</keyword>
<dbReference type="Proteomes" id="UP000664940">
    <property type="component" value="Unassembled WGS sequence"/>
</dbReference>
<dbReference type="CDD" id="cd05775">
    <property type="entry name" value="IgV_CD2_like_N"/>
    <property type="match status" value="1"/>
</dbReference>
<evidence type="ECO:0000256" key="6">
    <source>
        <dbReference type="SAM" id="SignalP"/>
    </source>
</evidence>
<dbReference type="InterPro" id="IPR013783">
    <property type="entry name" value="Ig-like_fold"/>
</dbReference>
<keyword evidence="5" id="KW-1133">Transmembrane helix</keyword>
<evidence type="ECO:0000313" key="8">
    <source>
        <dbReference type="Proteomes" id="UP000664940"/>
    </source>
</evidence>
<dbReference type="PANTHER" id="PTHR12080">
    <property type="entry name" value="SIGNALING LYMPHOCYTIC ACTIVATION MOLECULE"/>
    <property type="match status" value="1"/>
</dbReference>
<evidence type="ECO:0000256" key="5">
    <source>
        <dbReference type="SAM" id="Phobius"/>
    </source>
</evidence>
<dbReference type="PANTHER" id="PTHR12080:SF55">
    <property type="entry name" value="LYMPHOCYTE FUNCTION-ASSOCIATED ANTIGEN 3"/>
    <property type="match status" value="1"/>
</dbReference>